<dbReference type="HOGENOM" id="CLU_996266_0_0_7"/>
<accession>Q30ZB9</accession>
<proteinExistence type="predicted"/>
<feature type="signal peptide" evidence="1">
    <location>
        <begin position="1"/>
        <end position="25"/>
    </location>
</feature>
<sequence length="292" mass="30061">MILTSVRRGLAVCLFLLLVPLAAGAAEEGFVQQFEQGTVDWCDGVVRAEGTAIAPASAVSLPRARALALRAAVTEARGRLLHTVRSVQVTPGITAGDMLDAGGALSEFVRGQVQNSRIDRQDFLADGSARVVVSIALRDGLLGQFLAPALPFKVAASPVSGRSVPASEVAEPQILQDGEFSGVVIDARGTGALPALMPVVVLSGGETVYGVRQAVRRYALERGLAVYVTDGQAAAVAAVAGSAPLTLRAAAVQESAPSVIVLDDPEAQLLYSPAAVKSLAACRVVVLLDAVF</sequence>
<feature type="chain" id="PRO_5004220005" evidence="1">
    <location>
        <begin position="26"/>
        <end position="292"/>
    </location>
</feature>
<evidence type="ECO:0000256" key="1">
    <source>
        <dbReference type="SAM" id="SignalP"/>
    </source>
</evidence>
<gene>
    <name evidence="2" type="ordered locus">Dde_2180</name>
</gene>
<dbReference type="eggNOG" id="COG3018">
    <property type="taxonomic scope" value="Bacteria"/>
</dbReference>
<organism evidence="2 3">
    <name type="scientific">Oleidesulfovibrio alaskensis (strain ATCC BAA-1058 / DSM 17464 / G20)</name>
    <name type="common">Desulfovibrio alaskensis</name>
    <dbReference type="NCBI Taxonomy" id="207559"/>
    <lineage>
        <taxon>Bacteria</taxon>
        <taxon>Pseudomonadati</taxon>
        <taxon>Thermodesulfobacteriota</taxon>
        <taxon>Desulfovibrionia</taxon>
        <taxon>Desulfovibrionales</taxon>
        <taxon>Desulfovibrionaceae</taxon>
        <taxon>Oleidesulfovibrio</taxon>
    </lineage>
</organism>
<dbReference type="Proteomes" id="UP000002710">
    <property type="component" value="Chromosome"/>
</dbReference>
<keyword evidence="3" id="KW-1185">Reference proteome</keyword>
<dbReference type="EMBL" id="CP000112">
    <property type="protein sequence ID" value="ABB38977.1"/>
    <property type="molecule type" value="Genomic_DNA"/>
</dbReference>
<protein>
    <submittedName>
        <fullName evidence="2">Uncharacterized protein</fullName>
    </submittedName>
</protein>
<keyword evidence="1" id="KW-0732">Signal</keyword>
<evidence type="ECO:0000313" key="2">
    <source>
        <dbReference type="EMBL" id="ABB38977.1"/>
    </source>
</evidence>
<dbReference type="STRING" id="207559.Dde_2180"/>
<evidence type="ECO:0000313" key="3">
    <source>
        <dbReference type="Proteomes" id="UP000002710"/>
    </source>
</evidence>
<dbReference type="AlphaFoldDB" id="Q30ZB9"/>
<name>Q30ZB9_OLEA2</name>
<reference evidence="2 3" key="1">
    <citation type="journal article" date="2011" name="J. Bacteriol.">
        <title>Complete genome sequence and updated annotation of Desulfovibrio alaskensis G20.</title>
        <authorList>
            <person name="Hauser L.J."/>
            <person name="Land M.L."/>
            <person name="Brown S.D."/>
            <person name="Larimer F."/>
            <person name="Keller K.L."/>
            <person name="Rapp-Giles B.J."/>
            <person name="Price M.N."/>
            <person name="Lin M."/>
            <person name="Bruce D.C."/>
            <person name="Detter J.C."/>
            <person name="Tapia R."/>
            <person name="Han C.S."/>
            <person name="Goodwin L.A."/>
            <person name="Cheng J.F."/>
            <person name="Pitluck S."/>
            <person name="Copeland A."/>
            <person name="Lucas S."/>
            <person name="Nolan M."/>
            <person name="Lapidus A.L."/>
            <person name="Palumbo A.V."/>
            <person name="Wall J.D."/>
        </authorList>
    </citation>
    <scope>NUCLEOTIDE SEQUENCE [LARGE SCALE GENOMIC DNA]</scope>
    <source>
        <strain evidence="3">ATCC BAA 1058 / DSM 17464 / G20</strain>
    </source>
</reference>
<dbReference type="KEGG" id="dde:Dde_2180"/>
<dbReference type="RefSeq" id="WP_011368074.1">
    <property type="nucleotide sequence ID" value="NC_007519.1"/>
</dbReference>